<evidence type="ECO:0000313" key="7">
    <source>
        <dbReference type="Proteomes" id="UP000014071"/>
    </source>
</evidence>
<feature type="compositionally biased region" description="Polar residues" evidence="4">
    <location>
        <begin position="190"/>
        <end position="205"/>
    </location>
</feature>
<feature type="compositionally biased region" description="Low complexity" evidence="4">
    <location>
        <begin position="37"/>
        <end position="53"/>
    </location>
</feature>
<dbReference type="Pfam" id="PF00069">
    <property type="entry name" value="Pkinase"/>
    <property type="match status" value="1"/>
</dbReference>
<gene>
    <name evidence="6" type="ORF">PHSY_000764</name>
</gene>
<feature type="region of interest" description="Disordered" evidence="4">
    <location>
        <begin position="1366"/>
        <end position="1416"/>
    </location>
</feature>
<feature type="compositionally biased region" description="Low complexity" evidence="4">
    <location>
        <begin position="342"/>
        <end position="362"/>
    </location>
</feature>
<feature type="compositionally biased region" description="Low complexity" evidence="4">
    <location>
        <begin position="260"/>
        <end position="269"/>
    </location>
</feature>
<dbReference type="EMBL" id="DF238773">
    <property type="protein sequence ID" value="GAC93201.1"/>
    <property type="molecule type" value="Genomic_DNA"/>
</dbReference>
<feature type="compositionally biased region" description="Polar residues" evidence="4">
    <location>
        <begin position="1086"/>
        <end position="1099"/>
    </location>
</feature>
<sequence>MQHHSNQHDQPGSSADAGPATELSMTDDAPPPPPPAFSALSSAPPSPVLESSPPSQPGSSHKPSSLIPTITTTTTSSHTSPTVSHTASQHSAAPTSQASSSKHRHVATVAFPSIAPSPADASLRTSSRSATSSARQSRSSSPAPAPPLRTLSQGPYSTANVNATDATISTLTSSERRQITDSLRAHKRSSSLATIKTWASTSKPSQPGAGTPSGNTLSSEARPAPPSGDMPAPTAPPFRRAQTYRFSRTQSAAPPHSRSPELPSAAPHEPSAHHASSEELEKEQQRLKAAAAAKLAEQEAWEKTRGAGSAVLDLLKLPPSSDDDADDDQSGSSGGQDRRSRATTPGSASGSGTSSVSPIATGDGNGTGNGNGNGNGNAHSSSSSSSHTDGSSRSSVSKRKSTMLKRTWDAERVLPALEDVEARRHDPIVVSSADKLLSRGISEYTLLPKILGRGKFSSVFLASKPYGPTGDPQLFAIKHTPLFPHHPLIATRLLREPTLLAELPPHPNLVNVYETIRTPGHFYLVEEYLDGYVTLEALLPMRSEQSPPHHPILPTGVANCVLDQLLLAVHAIHHPLQICHRDIKPENILVHPDTLQLKLLDFGLATHFSRSEAKLSTCCGSPAFHCPEIVTALRNPLGTVHYWGPEVDAWTCGITMLRLLTGIRYPIGASHTSVRSMSIRAQRAVATIKDPELRDRVGKLLEVNGERRMRNFQDLVKALEASAEEPVQRGIKEFKSTTFIPVEPQHKMNLPLVIGPAAEAAVTSPLLPSGATASASASKRTTPISSGPTSPTLTDADAPDAHVSPAPTLLLSNPTCQPAQRVLSYVKYCLRCAGILYHCWPDTSSTASLPSTPGPFDAAFRDFNNSARSSDNLLALSSAHTDGHVPASSSPSTPFPIQAARSERDPYSHIHVFECVLEIADPPPSDEEEPQSLVQSIFSALSFGRRPANRRSLSTPPKPSTLQPAGMPRPPGTPADAPVSGSGSASGKAGDVKCLTFYLVLRFPRRPSGQVSFVSPRPTYSRSSSVASYSHRNRSRASSAVGAEREAGGLQRDVSTDSLTRLSKLHSNQAEFVTGIHPLRKAMIDSNHTTPRASRTSSPVVAHGELRKRDAKERRRKGAADSAHSDLGLTIETSPELLRIAEKQAHANDTRSPRSAPNSRSTSRARSRKSSRVRAGSTSHKSCGSNKIFVHVTDTRALDAVRNALSIGGTTTDYNPDMETDNEDPATLWTSPDLRTRDLTPGREHESSLFAGALDSKPRRSASGRHRAQSLRHASGLTGPFVEGQEAASSGDAGHRSRPTWADVPAGASGKPRSTISHGSDDQEQYTRGRSLGPAGSLGAAPPVGIPYAAHPSRMRASSNLAFAVVQEESSPSNTDKSLSQSRASQSKTMLDLRDKSNAAQSAPSAPDDDTVASGSDDFDLAQAVVSLTATTAGMLNEEGLPNHSDLLEAVSGIATYLLRLQTEDAARFSQQLDAISFDLFKAMSPVTGLVDRSSGQLVKVAFLARQVMDLLGEHASSREVYMAADMRCGEMLQSEAHCIELPEAEQAWSSAAETIYLMRLLNTVLPRIRTKKPQSFSQVFVRLPQCLMAGLAAASQQSTHVGEHLAEEAVKTCCSTALILVDWEARCMSGSEREPMRKTSREALSRFLQGVTVCLPYLAGAKTTLAEEYFYTQNPRYALTGKDEPSAVKRNESLFAEISKTLASLEIDLGSIWSNALMGMSRDPEDDATRETLTALGIAGFVLHVHLLYSGFARDRPVEWKGVRAQTQLEAALPVALLAASGQTKAAASPDLQEGKEDALADASLLWMQWCLRGLHQDASADQRVLPTDLAVSLAQTLATQSVVSPSSVARLARFKLLTDLLVHWCERGAALQVVEQLITSSPFAQLRAGGVSVLREALVAWLRSEADEHQVPVDALIGLLDKITVLPDSLEAEASVERVAQEGGLLVELLSLLYWLRVQNQRSSIVQKVHSQLGSTLSERFVAPLARILGNIGDGDADADEEALQQVQLVKTALERLEESKI</sequence>
<keyword evidence="6" id="KW-0418">Kinase</keyword>
<feature type="compositionally biased region" description="Low complexity" evidence="4">
    <location>
        <begin position="1153"/>
        <end position="1162"/>
    </location>
</feature>
<dbReference type="RefSeq" id="XP_012186788.1">
    <property type="nucleotide sequence ID" value="XM_012331398.1"/>
</dbReference>
<dbReference type="GO" id="GO:0005524">
    <property type="term" value="F:ATP binding"/>
    <property type="evidence" value="ECO:0007669"/>
    <property type="project" value="UniProtKB-UniRule"/>
</dbReference>
<dbReference type="GO" id="GO:0010506">
    <property type="term" value="P:regulation of autophagy"/>
    <property type="evidence" value="ECO:0007669"/>
    <property type="project" value="InterPro"/>
</dbReference>
<feature type="compositionally biased region" description="Gly residues" evidence="4">
    <location>
        <begin position="363"/>
        <end position="375"/>
    </location>
</feature>
<feature type="region of interest" description="Disordered" evidence="4">
    <location>
        <begin position="1144"/>
        <end position="1184"/>
    </location>
</feature>
<feature type="compositionally biased region" description="Low complexity" evidence="4">
    <location>
        <begin position="769"/>
        <end position="794"/>
    </location>
</feature>
<feature type="binding site" evidence="3">
    <location>
        <position position="478"/>
    </location>
    <ligand>
        <name>ATP</name>
        <dbReference type="ChEBI" id="CHEBI:30616"/>
    </ligand>
</feature>
<name>R9NXA4_PSEHS</name>
<feature type="compositionally biased region" description="Basic residues" evidence="4">
    <location>
        <begin position="1163"/>
        <end position="1172"/>
    </location>
</feature>
<dbReference type="OrthoDB" id="5396786at2759"/>
<dbReference type="PROSITE" id="PS00108">
    <property type="entry name" value="PROTEIN_KINASE_ST"/>
    <property type="match status" value="1"/>
</dbReference>
<evidence type="ECO:0000313" key="6">
    <source>
        <dbReference type="EMBL" id="GAC93201.1"/>
    </source>
</evidence>
<organism evidence="6 7">
    <name type="scientific">Pseudozyma hubeiensis (strain SY62)</name>
    <name type="common">Yeast</name>
    <dbReference type="NCBI Taxonomy" id="1305764"/>
    <lineage>
        <taxon>Eukaryota</taxon>
        <taxon>Fungi</taxon>
        <taxon>Dikarya</taxon>
        <taxon>Basidiomycota</taxon>
        <taxon>Ustilaginomycotina</taxon>
        <taxon>Ustilaginomycetes</taxon>
        <taxon>Ustilaginales</taxon>
        <taxon>Ustilaginaceae</taxon>
        <taxon>Pseudozyma</taxon>
    </lineage>
</organism>
<feature type="compositionally biased region" description="Basic and acidic residues" evidence="4">
    <location>
        <begin position="296"/>
        <end position="305"/>
    </location>
</feature>
<dbReference type="eggNOG" id="KOG0586">
    <property type="taxonomic scope" value="Eukaryota"/>
</dbReference>
<feature type="compositionally biased region" description="Polar residues" evidence="4">
    <location>
        <begin position="951"/>
        <end position="963"/>
    </location>
</feature>
<accession>R9NXA4</accession>
<reference evidence="7" key="1">
    <citation type="journal article" date="2013" name="Genome Announc.">
        <title>Draft genome sequence of the basidiomycetous yeast-like fungus Pseudozyma hubeiensis SY62, which produces an abundant amount of the biosurfactant mannosylerythritol lipids.</title>
        <authorList>
            <person name="Konishi M."/>
            <person name="Hatada Y."/>
            <person name="Horiuchi J."/>
        </authorList>
    </citation>
    <scope>NUCLEOTIDE SEQUENCE [LARGE SCALE GENOMIC DNA]</scope>
    <source>
        <strain evidence="7">SY62</strain>
    </source>
</reference>
<feature type="region of interest" description="Disordered" evidence="4">
    <location>
        <begin position="945"/>
        <end position="988"/>
    </location>
</feature>
<protein>
    <submittedName>
        <fullName evidence="6">Likely protein kinase</fullName>
    </submittedName>
</protein>
<dbReference type="InterPro" id="IPR045269">
    <property type="entry name" value="Atg1-like"/>
</dbReference>
<dbReference type="SUPFAM" id="SSF56112">
    <property type="entry name" value="Protein kinase-like (PK-like)"/>
    <property type="match status" value="1"/>
</dbReference>
<feature type="domain" description="Protein kinase" evidence="5">
    <location>
        <begin position="445"/>
        <end position="720"/>
    </location>
</feature>
<feature type="compositionally biased region" description="Low complexity" evidence="4">
    <location>
        <begin position="376"/>
        <end position="395"/>
    </location>
</feature>
<keyword evidence="2 3" id="KW-0067">ATP-binding</keyword>
<feature type="compositionally biased region" description="Basic and acidic residues" evidence="4">
    <location>
        <begin position="270"/>
        <end position="286"/>
    </location>
</feature>
<dbReference type="FunFam" id="1.10.510.10:FF:001004">
    <property type="entry name" value="Serine/threonine protein kinase"/>
    <property type="match status" value="1"/>
</dbReference>
<keyword evidence="6" id="KW-0808">Transferase</keyword>
<dbReference type="STRING" id="1305764.R9NXA4"/>
<dbReference type="PANTHER" id="PTHR24348">
    <property type="entry name" value="SERINE/THREONINE-PROTEIN KINASE UNC-51-RELATED"/>
    <property type="match status" value="1"/>
</dbReference>
<evidence type="ECO:0000256" key="2">
    <source>
        <dbReference type="ARBA" id="ARBA00022840"/>
    </source>
</evidence>
<keyword evidence="1 3" id="KW-0547">Nucleotide-binding</keyword>
<feature type="region of interest" description="Disordered" evidence="4">
    <location>
        <begin position="1207"/>
        <end position="1338"/>
    </location>
</feature>
<feature type="region of interest" description="Disordered" evidence="4">
    <location>
        <begin position="768"/>
        <end position="811"/>
    </location>
</feature>
<dbReference type="GO" id="GO:0005737">
    <property type="term" value="C:cytoplasm"/>
    <property type="evidence" value="ECO:0007669"/>
    <property type="project" value="TreeGrafter"/>
</dbReference>
<feature type="region of interest" description="Disordered" evidence="4">
    <location>
        <begin position="1"/>
        <end position="404"/>
    </location>
</feature>
<dbReference type="PROSITE" id="PS50011">
    <property type="entry name" value="PROTEIN_KINASE_DOM"/>
    <property type="match status" value="1"/>
</dbReference>
<feature type="compositionally biased region" description="Pro residues" evidence="4">
    <location>
        <begin position="223"/>
        <end position="236"/>
    </location>
</feature>
<dbReference type="GO" id="GO:0004674">
    <property type="term" value="F:protein serine/threonine kinase activity"/>
    <property type="evidence" value="ECO:0007669"/>
    <property type="project" value="InterPro"/>
</dbReference>
<dbReference type="PROSITE" id="PS00107">
    <property type="entry name" value="PROTEIN_KINASE_ATP"/>
    <property type="match status" value="1"/>
</dbReference>
<dbReference type="InterPro" id="IPR008271">
    <property type="entry name" value="Ser/Thr_kinase_AS"/>
</dbReference>
<feature type="compositionally biased region" description="Low complexity" evidence="4">
    <location>
        <begin position="1021"/>
        <end position="1030"/>
    </location>
</feature>
<evidence type="ECO:0000256" key="3">
    <source>
        <dbReference type="PROSITE-ProRule" id="PRU10141"/>
    </source>
</evidence>
<evidence type="ECO:0000256" key="1">
    <source>
        <dbReference type="ARBA" id="ARBA00022741"/>
    </source>
</evidence>
<feature type="compositionally biased region" description="Polar residues" evidence="4">
    <location>
        <begin position="89"/>
        <end position="100"/>
    </location>
</feature>
<proteinExistence type="predicted"/>
<dbReference type="SMART" id="SM00220">
    <property type="entry name" value="S_TKc"/>
    <property type="match status" value="1"/>
</dbReference>
<feature type="compositionally biased region" description="Polar residues" evidence="4">
    <location>
        <begin position="1368"/>
        <end position="1389"/>
    </location>
</feature>
<feature type="compositionally biased region" description="Basic and acidic residues" evidence="4">
    <location>
        <begin position="1104"/>
        <end position="1113"/>
    </location>
</feature>
<dbReference type="GeneID" id="24106067"/>
<evidence type="ECO:0000256" key="4">
    <source>
        <dbReference type="SAM" id="MobiDB-lite"/>
    </source>
</evidence>
<feature type="compositionally biased region" description="Low complexity" evidence="4">
    <location>
        <begin position="64"/>
        <end position="88"/>
    </location>
</feature>
<feature type="region of interest" description="Disordered" evidence="4">
    <location>
        <begin position="1010"/>
        <end position="1055"/>
    </location>
</feature>
<dbReference type="InterPro" id="IPR017441">
    <property type="entry name" value="Protein_kinase_ATP_BS"/>
</dbReference>
<feature type="compositionally biased region" description="Low complexity" evidence="4">
    <location>
        <begin position="121"/>
        <end position="152"/>
    </location>
</feature>
<feature type="compositionally biased region" description="Basic residues" evidence="4">
    <location>
        <begin position="1259"/>
        <end position="1270"/>
    </location>
</feature>
<feature type="compositionally biased region" description="Polar residues" evidence="4">
    <location>
        <begin position="153"/>
        <end position="173"/>
    </location>
</feature>
<dbReference type="Proteomes" id="UP000014071">
    <property type="component" value="Unassembled WGS sequence"/>
</dbReference>
<feature type="region of interest" description="Disordered" evidence="4">
    <location>
        <begin position="880"/>
        <end position="901"/>
    </location>
</feature>
<dbReference type="Gene3D" id="1.10.510.10">
    <property type="entry name" value="Transferase(Phosphotransferase) domain 1"/>
    <property type="match status" value="1"/>
</dbReference>
<evidence type="ECO:0000259" key="5">
    <source>
        <dbReference type="PROSITE" id="PS50011"/>
    </source>
</evidence>
<keyword evidence="7" id="KW-1185">Reference proteome</keyword>
<feature type="compositionally biased region" description="Basic and acidic residues" evidence="4">
    <location>
        <begin position="1234"/>
        <end position="1247"/>
    </location>
</feature>
<dbReference type="InterPro" id="IPR000719">
    <property type="entry name" value="Prot_kinase_dom"/>
</dbReference>
<feature type="compositionally biased region" description="Low complexity" evidence="4">
    <location>
        <begin position="974"/>
        <end position="988"/>
    </location>
</feature>
<dbReference type="InterPro" id="IPR011009">
    <property type="entry name" value="Kinase-like_dom_sf"/>
</dbReference>
<dbReference type="HOGENOM" id="CLU_233513_0_0_1"/>
<feature type="region of interest" description="Disordered" evidence="4">
    <location>
        <begin position="1086"/>
        <end position="1131"/>
    </location>
</feature>